<dbReference type="Proteomes" id="UP000747399">
    <property type="component" value="Unassembled WGS sequence"/>
</dbReference>
<comment type="caution">
    <text evidence="2">The sequence shown here is derived from an EMBL/GenBank/DDBJ whole genome shotgun (WGS) entry which is preliminary data.</text>
</comment>
<feature type="region of interest" description="Disordered" evidence="1">
    <location>
        <begin position="1"/>
        <end position="45"/>
    </location>
</feature>
<feature type="region of interest" description="Disordered" evidence="1">
    <location>
        <begin position="129"/>
        <end position="148"/>
    </location>
</feature>
<proteinExistence type="predicted"/>
<sequence length="148" mass="15776">MPSLRSPNSRSRSISPPSRLPSYASTPTRANMSPAARHSNDLQHSLSPSFSREITIIVQAAVQTTLCVLATAVPAPTAPAPLSSATPHHYYDSEEPPLFDPTDPDTTVCEWARDLRLYLEVQGIPATDRGALSSLSAPSRLAKSAAPS</sequence>
<gene>
    <name evidence="2" type="ORF">Vafri_17883</name>
</gene>
<feature type="compositionally biased region" description="Low complexity" evidence="1">
    <location>
        <begin position="131"/>
        <end position="148"/>
    </location>
</feature>
<protein>
    <submittedName>
        <fullName evidence="2">Uncharacterized protein</fullName>
    </submittedName>
</protein>
<dbReference type="EMBL" id="BNCO01000062">
    <property type="protein sequence ID" value="GIL63970.1"/>
    <property type="molecule type" value="Genomic_DNA"/>
</dbReference>
<feature type="region of interest" description="Disordered" evidence="1">
    <location>
        <begin position="77"/>
        <end position="105"/>
    </location>
</feature>
<name>A0A8J4F7Y8_9CHLO</name>
<evidence type="ECO:0000313" key="3">
    <source>
        <dbReference type="Proteomes" id="UP000747399"/>
    </source>
</evidence>
<keyword evidence="3" id="KW-1185">Reference proteome</keyword>
<feature type="compositionally biased region" description="Low complexity" evidence="1">
    <location>
        <begin position="77"/>
        <end position="87"/>
    </location>
</feature>
<evidence type="ECO:0000313" key="2">
    <source>
        <dbReference type="EMBL" id="GIL63970.1"/>
    </source>
</evidence>
<accession>A0A8J4F7Y8</accession>
<dbReference type="AlphaFoldDB" id="A0A8J4F7Y8"/>
<reference evidence="2" key="1">
    <citation type="journal article" date="2021" name="Proc. Natl. Acad. Sci. U.S.A.">
        <title>Three genomes in the algal genus Volvox reveal the fate of a haploid sex-determining region after a transition to homothallism.</title>
        <authorList>
            <person name="Yamamoto K."/>
            <person name="Hamaji T."/>
            <person name="Kawai-Toyooka H."/>
            <person name="Matsuzaki R."/>
            <person name="Takahashi F."/>
            <person name="Nishimura Y."/>
            <person name="Kawachi M."/>
            <person name="Noguchi H."/>
            <person name="Minakuchi Y."/>
            <person name="Umen J.G."/>
            <person name="Toyoda A."/>
            <person name="Nozaki H."/>
        </authorList>
    </citation>
    <scope>NUCLEOTIDE SEQUENCE</scope>
    <source>
        <strain evidence="2">NIES-3780</strain>
    </source>
</reference>
<evidence type="ECO:0000256" key="1">
    <source>
        <dbReference type="SAM" id="MobiDB-lite"/>
    </source>
</evidence>
<organism evidence="2 3">
    <name type="scientific">Volvox africanus</name>
    <dbReference type="NCBI Taxonomy" id="51714"/>
    <lineage>
        <taxon>Eukaryota</taxon>
        <taxon>Viridiplantae</taxon>
        <taxon>Chlorophyta</taxon>
        <taxon>core chlorophytes</taxon>
        <taxon>Chlorophyceae</taxon>
        <taxon>CS clade</taxon>
        <taxon>Chlamydomonadales</taxon>
        <taxon>Volvocaceae</taxon>
        <taxon>Volvox</taxon>
    </lineage>
</organism>
<feature type="compositionally biased region" description="Low complexity" evidence="1">
    <location>
        <begin position="1"/>
        <end position="22"/>
    </location>
</feature>